<feature type="region of interest" description="Disordered" evidence="5">
    <location>
        <begin position="351"/>
        <end position="410"/>
    </location>
</feature>
<accession>A0AAV5QLH3</accession>
<keyword evidence="4 6" id="KW-0472">Membrane</keyword>
<comment type="subcellular location">
    <subcellularLocation>
        <location evidence="1">Membrane</location>
        <topology evidence="1">Multi-pass membrane protein</topology>
    </subcellularLocation>
</comment>
<dbReference type="InterPro" id="IPR051380">
    <property type="entry name" value="pH-response_reg_palI/RIM9"/>
</dbReference>
<evidence type="ECO:0000256" key="6">
    <source>
        <dbReference type="SAM" id="Phobius"/>
    </source>
</evidence>
<dbReference type="Pfam" id="PF06687">
    <property type="entry name" value="SUR7"/>
    <property type="match status" value="1"/>
</dbReference>
<evidence type="ECO:0000256" key="4">
    <source>
        <dbReference type="ARBA" id="ARBA00023136"/>
    </source>
</evidence>
<dbReference type="PANTHER" id="PTHR28013:SF3">
    <property type="entry name" value="PROTEIN DCV1-RELATED"/>
    <property type="match status" value="1"/>
</dbReference>
<dbReference type="GO" id="GO:0032153">
    <property type="term" value="C:cell division site"/>
    <property type="evidence" value="ECO:0007669"/>
    <property type="project" value="TreeGrafter"/>
</dbReference>
<evidence type="ECO:0000256" key="1">
    <source>
        <dbReference type="ARBA" id="ARBA00004141"/>
    </source>
</evidence>
<organism evidence="7 8">
    <name type="scientific">Saccharomycopsis crataegensis</name>
    <dbReference type="NCBI Taxonomy" id="43959"/>
    <lineage>
        <taxon>Eukaryota</taxon>
        <taxon>Fungi</taxon>
        <taxon>Dikarya</taxon>
        <taxon>Ascomycota</taxon>
        <taxon>Saccharomycotina</taxon>
        <taxon>Saccharomycetes</taxon>
        <taxon>Saccharomycopsidaceae</taxon>
        <taxon>Saccharomycopsis</taxon>
    </lineage>
</organism>
<feature type="compositionally biased region" description="Pro residues" evidence="5">
    <location>
        <begin position="358"/>
        <end position="370"/>
    </location>
</feature>
<keyword evidence="3 6" id="KW-1133">Transmembrane helix</keyword>
<evidence type="ECO:0000256" key="2">
    <source>
        <dbReference type="ARBA" id="ARBA00022692"/>
    </source>
</evidence>
<dbReference type="Proteomes" id="UP001360560">
    <property type="component" value="Unassembled WGS sequence"/>
</dbReference>
<dbReference type="GO" id="GO:0035838">
    <property type="term" value="C:growing cell tip"/>
    <property type="evidence" value="ECO:0007669"/>
    <property type="project" value="TreeGrafter"/>
</dbReference>
<keyword evidence="8" id="KW-1185">Reference proteome</keyword>
<evidence type="ECO:0000313" key="7">
    <source>
        <dbReference type="EMBL" id="GMM35633.1"/>
    </source>
</evidence>
<gene>
    <name evidence="7" type="ORF">DASC09_029580</name>
</gene>
<keyword evidence="2 6" id="KW-0812">Transmembrane</keyword>
<feature type="transmembrane region" description="Helical" evidence="6">
    <location>
        <begin position="149"/>
        <end position="171"/>
    </location>
</feature>
<sequence>MVYKAALVVTGLLLVALGLQILPVISVPITTSISLCSYDDDYKFGMFGYCYSHEGCSSVQIGYPNSILQQLTVFSLPWHSRSSLSKLLIVHPIACGFTLVLFISTIFLQFDSYSLGLLSFLLVWGILSFLVCLFSFLVDILLFSPHLSWCGWVVLGSTILIAICTIGLFIMRKETSSRIKMNKNNENLNNINNRYSLHGFEYDMKNEHYDNHNNGNSFSANSRDELVHEKPSLQSFVNQENSLPQAAPTSYLKVNSANFNDILTVTETISNDSRSPTEFDTQDQFKSHHQALPMVHDIIYHQPPFEIPSNTSPDSIQNSSVYYSTHEDPAQAASAYISRISLKAPVPYPLYPTQDHQVPPPPDIPIPNTPYPMDDDPRSSMRLPSEKQQQQQQKQKLPSEVLPDVSNSSQKVNLSSMNKQKEHENIHLKPMINKNKGISSLKYGPIGDSDISDSESHSRLSDVNTSVISEVISSGEALEIKLPGINTTMMNTRRADHRPKNLTLATSNFHKDGRTDLLNISPTLPLTPHKSGFLSSISESLKSPEKEISINRILRNQQGLLSDKLHHKEITELPAMNTGISQIDPNYQAVSSSKPIANSMQTYLAGYESSKESSQIDFRSSASKTNSISYKSDRIKLTKSDSK</sequence>
<dbReference type="PANTHER" id="PTHR28013">
    <property type="entry name" value="PROTEIN DCV1-RELATED"/>
    <property type="match status" value="1"/>
</dbReference>
<dbReference type="AlphaFoldDB" id="A0AAV5QLH3"/>
<dbReference type="GeneID" id="90073612"/>
<protein>
    <submittedName>
        <fullName evidence="7">Rim9 protein</fullName>
    </submittedName>
</protein>
<evidence type="ECO:0000313" key="8">
    <source>
        <dbReference type="Proteomes" id="UP001360560"/>
    </source>
</evidence>
<dbReference type="RefSeq" id="XP_064852633.1">
    <property type="nucleotide sequence ID" value="XM_064996561.1"/>
</dbReference>
<feature type="transmembrane region" description="Helical" evidence="6">
    <location>
        <begin position="120"/>
        <end position="143"/>
    </location>
</feature>
<dbReference type="EMBL" id="BTFZ01000010">
    <property type="protein sequence ID" value="GMM35633.1"/>
    <property type="molecule type" value="Genomic_DNA"/>
</dbReference>
<evidence type="ECO:0000256" key="3">
    <source>
        <dbReference type="ARBA" id="ARBA00022989"/>
    </source>
</evidence>
<dbReference type="GO" id="GO:0005886">
    <property type="term" value="C:plasma membrane"/>
    <property type="evidence" value="ECO:0007669"/>
    <property type="project" value="InterPro"/>
</dbReference>
<dbReference type="InterPro" id="IPR009571">
    <property type="entry name" value="SUR7/Rim9-like_fungi"/>
</dbReference>
<comment type="caution">
    <text evidence="7">The sequence shown here is derived from an EMBL/GenBank/DDBJ whole genome shotgun (WGS) entry which is preliminary data.</text>
</comment>
<feature type="compositionally biased region" description="Low complexity" evidence="5">
    <location>
        <begin position="387"/>
        <end position="396"/>
    </location>
</feature>
<evidence type="ECO:0000256" key="5">
    <source>
        <dbReference type="SAM" id="MobiDB-lite"/>
    </source>
</evidence>
<proteinExistence type="predicted"/>
<name>A0AAV5QLH3_9ASCO</name>
<reference evidence="7 8" key="1">
    <citation type="journal article" date="2023" name="Elife">
        <title>Identification of key yeast species and microbe-microbe interactions impacting larval growth of Drosophila in the wild.</title>
        <authorList>
            <person name="Mure A."/>
            <person name="Sugiura Y."/>
            <person name="Maeda R."/>
            <person name="Honda K."/>
            <person name="Sakurai N."/>
            <person name="Takahashi Y."/>
            <person name="Watada M."/>
            <person name="Katoh T."/>
            <person name="Gotoh A."/>
            <person name="Gotoh Y."/>
            <person name="Taniguchi I."/>
            <person name="Nakamura K."/>
            <person name="Hayashi T."/>
            <person name="Katayama T."/>
            <person name="Uemura T."/>
            <person name="Hattori Y."/>
        </authorList>
    </citation>
    <scope>NUCLEOTIDE SEQUENCE [LARGE SCALE GENOMIC DNA]</scope>
    <source>
        <strain evidence="7 8">SC-9</strain>
    </source>
</reference>
<feature type="transmembrane region" description="Helical" evidence="6">
    <location>
        <begin position="88"/>
        <end position="108"/>
    </location>
</feature>